<protein>
    <submittedName>
        <fullName evidence="2">Uncharacterized protein</fullName>
    </submittedName>
</protein>
<evidence type="ECO:0000313" key="3">
    <source>
        <dbReference type="Proteomes" id="UP001415857"/>
    </source>
</evidence>
<proteinExistence type="predicted"/>
<feature type="compositionally biased region" description="Pro residues" evidence="1">
    <location>
        <begin position="25"/>
        <end position="35"/>
    </location>
</feature>
<dbReference type="Proteomes" id="UP001415857">
    <property type="component" value="Unassembled WGS sequence"/>
</dbReference>
<evidence type="ECO:0000313" key="2">
    <source>
        <dbReference type="EMBL" id="KAK9290211.1"/>
    </source>
</evidence>
<gene>
    <name evidence="2" type="ORF">L1049_008377</name>
</gene>
<accession>A0AAP0S2X8</accession>
<dbReference type="AlphaFoldDB" id="A0AAP0S2X8"/>
<feature type="region of interest" description="Disordered" evidence="1">
    <location>
        <begin position="1"/>
        <end position="51"/>
    </location>
</feature>
<dbReference type="EMBL" id="JBBPBK010000002">
    <property type="protein sequence ID" value="KAK9290211.1"/>
    <property type="molecule type" value="Genomic_DNA"/>
</dbReference>
<comment type="caution">
    <text evidence="2">The sequence shown here is derived from an EMBL/GenBank/DDBJ whole genome shotgun (WGS) entry which is preliminary data.</text>
</comment>
<organism evidence="2 3">
    <name type="scientific">Liquidambar formosana</name>
    <name type="common">Formosan gum</name>
    <dbReference type="NCBI Taxonomy" id="63359"/>
    <lineage>
        <taxon>Eukaryota</taxon>
        <taxon>Viridiplantae</taxon>
        <taxon>Streptophyta</taxon>
        <taxon>Embryophyta</taxon>
        <taxon>Tracheophyta</taxon>
        <taxon>Spermatophyta</taxon>
        <taxon>Magnoliopsida</taxon>
        <taxon>eudicotyledons</taxon>
        <taxon>Gunneridae</taxon>
        <taxon>Pentapetalae</taxon>
        <taxon>Saxifragales</taxon>
        <taxon>Altingiaceae</taxon>
        <taxon>Liquidambar</taxon>
    </lineage>
</organism>
<name>A0AAP0S2X8_LIQFO</name>
<evidence type="ECO:0000256" key="1">
    <source>
        <dbReference type="SAM" id="MobiDB-lite"/>
    </source>
</evidence>
<reference evidence="2 3" key="1">
    <citation type="journal article" date="2024" name="Plant J.">
        <title>Genome sequences and population genomics reveal climatic adaptation and genomic divergence between two closely related sweetgum species.</title>
        <authorList>
            <person name="Xu W.Q."/>
            <person name="Ren C.Q."/>
            <person name="Zhang X.Y."/>
            <person name="Comes H.P."/>
            <person name="Liu X.H."/>
            <person name="Li Y.G."/>
            <person name="Kettle C.J."/>
            <person name="Jalonen R."/>
            <person name="Gaisberger H."/>
            <person name="Ma Y.Z."/>
            <person name="Qiu Y.X."/>
        </authorList>
    </citation>
    <scope>NUCLEOTIDE SEQUENCE [LARGE SCALE GENOMIC DNA]</scope>
    <source>
        <strain evidence="2">Hangzhou</strain>
    </source>
</reference>
<sequence>MMERSRAEGSSPLATVEEIQRRLLRPPPLLSPPPTSTITSRDDVPSRDSLQNKVNLMEFQIKKEREVAKKKLEDYLDPVLLSAISSKIKSEKENGDKKLKKRTRDFEWPVEELKVFMEKPRPKARADWRYKVTVDLNDDRDVIEDFEAEAGESCTPFERFEQTALKLFQGVKDNI</sequence>
<keyword evidence="3" id="KW-1185">Reference proteome</keyword>